<dbReference type="PRINTS" id="PR00039">
    <property type="entry name" value="HTHLYSR"/>
</dbReference>
<dbReference type="FunFam" id="1.10.10.10:FF:000001">
    <property type="entry name" value="LysR family transcriptional regulator"/>
    <property type="match status" value="1"/>
</dbReference>
<dbReference type="InterPro" id="IPR005119">
    <property type="entry name" value="LysR_subst-bd"/>
</dbReference>
<dbReference type="InterPro" id="IPR000847">
    <property type="entry name" value="LysR_HTH_N"/>
</dbReference>
<dbReference type="GO" id="GO:0003700">
    <property type="term" value="F:DNA-binding transcription factor activity"/>
    <property type="evidence" value="ECO:0007669"/>
    <property type="project" value="InterPro"/>
</dbReference>
<keyword evidence="4" id="KW-0804">Transcription</keyword>
<dbReference type="SUPFAM" id="SSF46785">
    <property type="entry name" value="Winged helix' DNA-binding domain"/>
    <property type="match status" value="1"/>
</dbReference>
<dbReference type="AlphaFoldDB" id="A0A178HVF8"/>
<evidence type="ECO:0000313" key="6">
    <source>
        <dbReference type="EMBL" id="OAM76669.1"/>
    </source>
</evidence>
<organism evidence="6 7">
    <name type="scientific">Devosia elaeis</name>
    <dbReference type="NCBI Taxonomy" id="1770058"/>
    <lineage>
        <taxon>Bacteria</taxon>
        <taxon>Pseudomonadati</taxon>
        <taxon>Pseudomonadota</taxon>
        <taxon>Alphaproteobacteria</taxon>
        <taxon>Hyphomicrobiales</taxon>
        <taxon>Devosiaceae</taxon>
        <taxon>Devosia</taxon>
    </lineage>
</organism>
<keyword evidence="3" id="KW-0238">DNA-binding</keyword>
<feature type="domain" description="HTH lysR-type" evidence="5">
    <location>
        <begin position="4"/>
        <end position="61"/>
    </location>
</feature>
<dbReference type="GO" id="GO:0043565">
    <property type="term" value="F:sequence-specific DNA binding"/>
    <property type="evidence" value="ECO:0007669"/>
    <property type="project" value="TreeGrafter"/>
</dbReference>
<sequence length="298" mass="32754">MSLPPMAAIRAFEAVARHLSFTRAADELGMTQAAVSYQIKLLEERIAAPLFVRRPRQVELSETGRKLAPQIRQAFELMREAFADTKGEVDSLLSISTVPTFASQWLAKNLGLFQIAHPDIAVRLDSTSDMVDLSGDAFDIGIRTLAEPRGKGLVYHLLVKADFTPLLSPALAESIGGIREPADLLKLPMLDPQDEWWGMWFSAAGVPGFSGEGRPKSVMNLQSLLGAAAIAGRGATMLTPALFHDEIAADQLIRPFPLLANAGRGYYLAYAESRRNVPKIKRFRDWMLEATAFMRAES</sequence>
<evidence type="ECO:0000256" key="1">
    <source>
        <dbReference type="ARBA" id="ARBA00009437"/>
    </source>
</evidence>
<dbReference type="Gene3D" id="3.40.190.10">
    <property type="entry name" value="Periplasmic binding protein-like II"/>
    <property type="match status" value="2"/>
</dbReference>
<dbReference type="InterPro" id="IPR058163">
    <property type="entry name" value="LysR-type_TF_proteobact-type"/>
</dbReference>
<proteinExistence type="inferred from homology"/>
<comment type="caution">
    <text evidence="6">The sequence shown here is derived from an EMBL/GenBank/DDBJ whole genome shotgun (WGS) entry which is preliminary data.</text>
</comment>
<evidence type="ECO:0000256" key="3">
    <source>
        <dbReference type="ARBA" id="ARBA00023125"/>
    </source>
</evidence>
<dbReference type="STRING" id="1770058.A3840_12005"/>
<dbReference type="InterPro" id="IPR036390">
    <property type="entry name" value="WH_DNA-bd_sf"/>
</dbReference>
<dbReference type="InterPro" id="IPR036388">
    <property type="entry name" value="WH-like_DNA-bd_sf"/>
</dbReference>
<dbReference type="RefSeq" id="WP_067456855.1">
    <property type="nucleotide sequence ID" value="NZ_LVVY01000091.1"/>
</dbReference>
<evidence type="ECO:0000256" key="4">
    <source>
        <dbReference type="ARBA" id="ARBA00023163"/>
    </source>
</evidence>
<dbReference type="OrthoDB" id="9793571at2"/>
<dbReference type="PANTHER" id="PTHR30537">
    <property type="entry name" value="HTH-TYPE TRANSCRIPTIONAL REGULATOR"/>
    <property type="match status" value="1"/>
</dbReference>
<dbReference type="PROSITE" id="PS50931">
    <property type="entry name" value="HTH_LYSR"/>
    <property type="match status" value="1"/>
</dbReference>
<comment type="similarity">
    <text evidence="1">Belongs to the LysR transcriptional regulatory family.</text>
</comment>
<dbReference type="EMBL" id="LVVY01000091">
    <property type="protein sequence ID" value="OAM76669.1"/>
    <property type="molecule type" value="Genomic_DNA"/>
</dbReference>
<dbReference type="Proteomes" id="UP000078389">
    <property type="component" value="Unassembled WGS sequence"/>
</dbReference>
<protein>
    <submittedName>
        <fullName evidence="6">LysR family transcriptional regulator</fullName>
    </submittedName>
</protein>
<evidence type="ECO:0000259" key="5">
    <source>
        <dbReference type="PROSITE" id="PS50931"/>
    </source>
</evidence>
<evidence type="ECO:0000313" key="7">
    <source>
        <dbReference type="Proteomes" id="UP000078389"/>
    </source>
</evidence>
<dbReference type="SUPFAM" id="SSF53850">
    <property type="entry name" value="Periplasmic binding protein-like II"/>
    <property type="match status" value="1"/>
</dbReference>
<keyword evidence="2" id="KW-0805">Transcription regulation</keyword>
<dbReference type="Pfam" id="PF03466">
    <property type="entry name" value="LysR_substrate"/>
    <property type="match status" value="1"/>
</dbReference>
<dbReference type="Pfam" id="PF00126">
    <property type="entry name" value="HTH_1"/>
    <property type="match status" value="1"/>
</dbReference>
<dbReference type="GO" id="GO:0006351">
    <property type="term" value="P:DNA-templated transcription"/>
    <property type="evidence" value="ECO:0007669"/>
    <property type="project" value="TreeGrafter"/>
</dbReference>
<name>A0A178HVF8_9HYPH</name>
<keyword evidence="7" id="KW-1185">Reference proteome</keyword>
<gene>
    <name evidence="6" type="ORF">A3840_12005</name>
</gene>
<reference evidence="6 7" key="1">
    <citation type="submission" date="2016-03" db="EMBL/GenBank/DDBJ databases">
        <title>Genome sequencing of Devosia sp. S37.</title>
        <authorList>
            <person name="Mohd Nor M."/>
        </authorList>
    </citation>
    <scope>NUCLEOTIDE SEQUENCE [LARGE SCALE GENOMIC DNA]</scope>
    <source>
        <strain evidence="6 7">S37</strain>
    </source>
</reference>
<evidence type="ECO:0000256" key="2">
    <source>
        <dbReference type="ARBA" id="ARBA00023015"/>
    </source>
</evidence>
<dbReference type="Gene3D" id="1.10.10.10">
    <property type="entry name" value="Winged helix-like DNA-binding domain superfamily/Winged helix DNA-binding domain"/>
    <property type="match status" value="1"/>
</dbReference>
<dbReference type="CDD" id="cd08432">
    <property type="entry name" value="PBP2_GcdR_TrpI_HvrB_AmpR_like"/>
    <property type="match status" value="1"/>
</dbReference>
<accession>A0A178HVF8</accession>
<dbReference type="PANTHER" id="PTHR30537:SF26">
    <property type="entry name" value="GLYCINE CLEAVAGE SYSTEM TRANSCRIPTIONAL ACTIVATOR"/>
    <property type="match status" value="1"/>
</dbReference>